<comment type="similarity">
    <text evidence="1">Belongs to the ParB family.</text>
</comment>
<gene>
    <name evidence="7" type="ORF">DM484_20440</name>
</gene>
<keyword evidence="3" id="KW-0159">Chromosome partition</keyword>
<evidence type="ECO:0000256" key="4">
    <source>
        <dbReference type="ARBA" id="ARBA00023125"/>
    </source>
</evidence>
<feature type="domain" description="ParB-like N-terminal" evidence="6">
    <location>
        <begin position="33"/>
        <end position="123"/>
    </location>
</feature>
<evidence type="ECO:0000313" key="7">
    <source>
        <dbReference type="EMBL" id="PZN74788.1"/>
    </source>
</evidence>
<accession>A0A2W4R3S9</accession>
<dbReference type="EMBL" id="QJPH01000413">
    <property type="protein sequence ID" value="PZN74788.1"/>
    <property type="molecule type" value="Genomic_DNA"/>
</dbReference>
<dbReference type="GO" id="GO:0045881">
    <property type="term" value="P:positive regulation of sporulation resulting in formation of a cellular spore"/>
    <property type="evidence" value="ECO:0007669"/>
    <property type="project" value="TreeGrafter"/>
</dbReference>
<dbReference type="CDD" id="cd16393">
    <property type="entry name" value="SPO0J_N"/>
    <property type="match status" value="1"/>
</dbReference>
<comment type="caution">
    <text evidence="7">The sequence shown here is derived from an EMBL/GenBank/DDBJ whole genome shotgun (WGS) entry which is preliminary data.</text>
</comment>
<dbReference type="Pfam" id="PF17762">
    <property type="entry name" value="HTH_ParB"/>
    <property type="match status" value="1"/>
</dbReference>
<dbReference type="PANTHER" id="PTHR33375">
    <property type="entry name" value="CHROMOSOME-PARTITIONING PROTEIN PARB-RELATED"/>
    <property type="match status" value="1"/>
</dbReference>
<dbReference type="SMART" id="SM00470">
    <property type="entry name" value="ParB"/>
    <property type="match status" value="1"/>
</dbReference>
<reference evidence="7 8" key="1">
    <citation type="journal article" date="2018" name="Aquat. Microb. Ecol.">
        <title>Gammaproteobacterial methanotrophs dominate.</title>
        <authorList>
            <person name="Rissanen A.J."/>
            <person name="Saarenheimo J."/>
            <person name="Tiirola M."/>
            <person name="Peura S."/>
            <person name="Aalto S.L."/>
            <person name="Karvinen A."/>
            <person name="Nykanen H."/>
        </authorList>
    </citation>
    <scope>NUCLEOTIDE SEQUENCE [LARGE SCALE GENOMIC DNA]</scope>
    <source>
        <strain evidence="7">AMbin10</strain>
    </source>
</reference>
<dbReference type="GO" id="GO:0007059">
    <property type="term" value="P:chromosome segregation"/>
    <property type="evidence" value="ECO:0007669"/>
    <property type="project" value="UniProtKB-KW"/>
</dbReference>
<dbReference type="SUPFAM" id="SSF109709">
    <property type="entry name" value="KorB DNA-binding domain-like"/>
    <property type="match status" value="1"/>
</dbReference>
<dbReference type="AlphaFoldDB" id="A0A2W4R3S9"/>
<dbReference type="Pfam" id="PF02195">
    <property type="entry name" value="ParB_N"/>
    <property type="match status" value="1"/>
</dbReference>
<dbReference type="Pfam" id="PF23552">
    <property type="entry name" value="ParB_C"/>
    <property type="match status" value="1"/>
</dbReference>
<dbReference type="InterPro" id="IPR036086">
    <property type="entry name" value="ParB/Sulfiredoxin_sf"/>
</dbReference>
<dbReference type="InterPro" id="IPR041468">
    <property type="entry name" value="HTH_ParB/Spo0J"/>
</dbReference>
<dbReference type="FunFam" id="3.90.1530.30:FF:000001">
    <property type="entry name" value="Chromosome partitioning protein ParB"/>
    <property type="match status" value="1"/>
</dbReference>
<evidence type="ECO:0000259" key="6">
    <source>
        <dbReference type="SMART" id="SM00470"/>
    </source>
</evidence>
<name>A0A2W4R3S9_9GAMM</name>
<dbReference type="GO" id="GO:0003677">
    <property type="term" value="F:DNA binding"/>
    <property type="evidence" value="ECO:0007669"/>
    <property type="project" value="UniProtKB-KW"/>
</dbReference>
<dbReference type="Gene3D" id="3.90.1530.30">
    <property type="match status" value="1"/>
</dbReference>
<evidence type="ECO:0000256" key="3">
    <source>
        <dbReference type="ARBA" id="ARBA00022829"/>
    </source>
</evidence>
<protein>
    <recommendedName>
        <fullName evidence="2">Probable chromosome-partitioning protein ParB</fullName>
    </recommendedName>
</protein>
<dbReference type="InterPro" id="IPR003115">
    <property type="entry name" value="ParB_N"/>
</dbReference>
<dbReference type="GO" id="GO:0005694">
    <property type="term" value="C:chromosome"/>
    <property type="evidence" value="ECO:0007669"/>
    <property type="project" value="TreeGrafter"/>
</dbReference>
<sequence length="289" mass="32358">MKKRGLGRGLDALLGNIGVSDDEVVLTDKEKLHTLPIEYMKSSRFQPRKDFDPVRLQELADSITAQGVLQPLVVRPIGENRYEIVAGERRWRAAQLARLHDIPVVVRDISDQSALAIALIENIQREDLNPLEEAEALKRLQEEFALTHQQIADAVSKSRATVTNLLRLNELNQEAKELLLQRKIEMGHARAILSLDQGQQGEMANRIVAKNLNVRETEALVRKHQEEASSKPQQQAKTTLDPDIASLQERVTLSIGAQAQIKHSEKGSGKLIISYDTLEQLEGVLERLG</sequence>
<dbReference type="SUPFAM" id="SSF110849">
    <property type="entry name" value="ParB/Sulfiredoxin"/>
    <property type="match status" value="1"/>
</dbReference>
<comment type="function">
    <text evidence="5">Involved in chromosome partition. Localize to both poles of the predivisional cell following completion of DNA replication. Binds to the DNA origin of replication.</text>
</comment>
<evidence type="ECO:0000256" key="5">
    <source>
        <dbReference type="ARBA" id="ARBA00025472"/>
    </source>
</evidence>
<dbReference type="Proteomes" id="UP000249396">
    <property type="component" value="Unassembled WGS sequence"/>
</dbReference>
<dbReference type="PANTHER" id="PTHR33375:SF1">
    <property type="entry name" value="CHROMOSOME-PARTITIONING PROTEIN PARB-RELATED"/>
    <property type="match status" value="1"/>
</dbReference>
<dbReference type="InterPro" id="IPR057240">
    <property type="entry name" value="ParB_dimer_C"/>
</dbReference>
<dbReference type="Gene3D" id="1.10.10.2830">
    <property type="match status" value="1"/>
</dbReference>
<dbReference type="NCBIfam" id="TIGR00180">
    <property type="entry name" value="parB_part"/>
    <property type="match status" value="1"/>
</dbReference>
<proteinExistence type="inferred from homology"/>
<dbReference type="InterPro" id="IPR004437">
    <property type="entry name" value="ParB/RepB/Spo0J"/>
</dbReference>
<evidence type="ECO:0000256" key="1">
    <source>
        <dbReference type="ARBA" id="ARBA00006295"/>
    </source>
</evidence>
<evidence type="ECO:0000256" key="2">
    <source>
        <dbReference type="ARBA" id="ARBA00022372"/>
    </source>
</evidence>
<evidence type="ECO:0000313" key="8">
    <source>
        <dbReference type="Proteomes" id="UP000249396"/>
    </source>
</evidence>
<dbReference type="InterPro" id="IPR050336">
    <property type="entry name" value="Chromosome_partition/occlusion"/>
</dbReference>
<keyword evidence="4" id="KW-0238">DNA-binding</keyword>
<organism evidence="7 8">
    <name type="scientific">Candidatus Methylumidiphilus alinenensis</name>
    <dbReference type="NCBI Taxonomy" id="2202197"/>
    <lineage>
        <taxon>Bacteria</taxon>
        <taxon>Pseudomonadati</taxon>
        <taxon>Pseudomonadota</taxon>
        <taxon>Gammaproteobacteria</taxon>
        <taxon>Methylococcales</taxon>
        <taxon>Candidatus Methylumidiphilus</taxon>
    </lineage>
</organism>
<dbReference type="FunFam" id="1.10.10.2830:FF:000001">
    <property type="entry name" value="Chromosome partitioning protein ParB"/>
    <property type="match status" value="1"/>
</dbReference>